<proteinExistence type="predicted"/>
<gene>
    <name evidence="1" type="ORF">GRI42_10315</name>
</gene>
<protein>
    <submittedName>
        <fullName evidence="1">Uncharacterized protein</fullName>
    </submittedName>
</protein>
<organism evidence="1 2">
    <name type="scientific">Qipengyuania gaetbuli</name>
    <dbReference type="NCBI Taxonomy" id="266952"/>
    <lineage>
        <taxon>Bacteria</taxon>
        <taxon>Pseudomonadati</taxon>
        <taxon>Pseudomonadota</taxon>
        <taxon>Alphaproteobacteria</taxon>
        <taxon>Sphingomonadales</taxon>
        <taxon>Erythrobacteraceae</taxon>
        <taxon>Qipengyuania</taxon>
    </lineage>
</organism>
<dbReference type="Proteomes" id="UP000444185">
    <property type="component" value="Unassembled WGS sequence"/>
</dbReference>
<name>A0A844Y0E1_9SPHN</name>
<evidence type="ECO:0000313" key="1">
    <source>
        <dbReference type="EMBL" id="MXO51695.1"/>
    </source>
</evidence>
<dbReference type="OrthoDB" id="7433394at2"/>
<dbReference type="EMBL" id="WTYF01000004">
    <property type="protein sequence ID" value="MXO51695.1"/>
    <property type="molecule type" value="Genomic_DNA"/>
</dbReference>
<dbReference type="AlphaFoldDB" id="A0A844Y0E1"/>
<accession>A0A844Y0E1</accession>
<comment type="caution">
    <text evidence="1">The sequence shown here is derived from an EMBL/GenBank/DDBJ whole genome shotgun (WGS) entry which is preliminary data.</text>
</comment>
<keyword evidence="2" id="KW-1185">Reference proteome</keyword>
<dbReference type="RefSeq" id="WP_160608407.1">
    <property type="nucleotide sequence ID" value="NZ_WTYF01000004.1"/>
</dbReference>
<sequence>MNLLSHLTAGAVCLAVVPLAARAEDRSGAMAQTGVDASVDEQAGILPKSEVVYCGGETTKIEVRRFFAALRQGLEENRSASYFDGFLGHSFGVTRDGRHIRYNKADFSAATPGLISPADWKSIAKRGEDRLEPIGWRGCMMDNGKVWFEAGESGLRLSGINHDIPWKQLD</sequence>
<reference evidence="1 2" key="1">
    <citation type="submission" date="2019-12" db="EMBL/GenBank/DDBJ databases">
        <title>Genomic-based taxomic classification of the family Erythrobacteraceae.</title>
        <authorList>
            <person name="Xu L."/>
        </authorList>
    </citation>
    <scope>NUCLEOTIDE SEQUENCE [LARGE SCALE GENOMIC DNA]</scope>
    <source>
        <strain evidence="1 2">DSM 16225</strain>
    </source>
</reference>
<evidence type="ECO:0000313" key="2">
    <source>
        <dbReference type="Proteomes" id="UP000444185"/>
    </source>
</evidence>